<dbReference type="RefSeq" id="XP_009656248.1">
    <property type="nucleotide sequence ID" value="XM_009657953.1"/>
</dbReference>
<proteinExistence type="predicted"/>
<feature type="transmembrane region" description="Helical" evidence="2">
    <location>
        <begin position="121"/>
        <end position="139"/>
    </location>
</feature>
<feature type="compositionally biased region" description="Polar residues" evidence="1">
    <location>
        <begin position="348"/>
        <end position="359"/>
    </location>
</feature>
<evidence type="ECO:0000256" key="2">
    <source>
        <dbReference type="SAM" id="Phobius"/>
    </source>
</evidence>
<evidence type="ECO:0000313" key="4">
    <source>
        <dbReference type="Proteomes" id="UP000001611"/>
    </source>
</evidence>
<sequence length="359" mass="39344">MAVQLPDEKLGVAIGVLVYSFFYVALISISTGLGSAGSIAQQLHTIVRWRDIKTQQHTNALANVGNPELALAGQSAGLDLVLFYIQFYSYQVTAMATFFWAAALAQSIFQLSFIESFRGKANPISKVVAIILPAIMLSLLRIDAIQTNTVLFIGIADFLLLACISGKMCCRGTSTTASDPRGPSDNVTVSSVVRPRRQSIYDNAFQMVTIVFQVSASRRNNLESIGTEPDLGMDRLQSDLLVFIPGVTASLLTFVVFGTTKTFRDYMRSHFVPRPLRNGFRLRHRGSQRLESEPPTPGLPFRNDVPDLEQYPAPSYQQGIRLSEIHVDRQGNGGGAVEEWPMKGAPTSAPNGRTTVTRI</sequence>
<feature type="region of interest" description="Disordered" evidence="1">
    <location>
        <begin position="285"/>
        <end position="312"/>
    </location>
</feature>
<dbReference type="InParanoid" id="G2WWD8"/>
<keyword evidence="2" id="KW-1133">Transmembrane helix</keyword>
<feature type="transmembrane region" description="Helical" evidence="2">
    <location>
        <begin position="240"/>
        <end position="259"/>
    </location>
</feature>
<keyword evidence="4" id="KW-1185">Reference proteome</keyword>
<dbReference type="eggNOG" id="ENOG502ST7N">
    <property type="taxonomic scope" value="Eukaryota"/>
</dbReference>
<dbReference type="Proteomes" id="UP000001611">
    <property type="component" value="Chromosome 7"/>
</dbReference>
<name>G2WWD8_VERDV</name>
<organism evidence="3 4">
    <name type="scientific">Verticillium dahliae (strain VdLs.17 / ATCC MYA-4575 / FGSC 10137)</name>
    <name type="common">Verticillium wilt</name>
    <dbReference type="NCBI Taxonomy" id="498257"/>
    <lineage>
        <taxon>Eukaryota</taxon>
        <taxon>Fungi</taxon>
        <taxon>Dikarya</taxon>
        <taxon>Ascomycota</taxon>
        <taxon>Pezizomycotina</taxon>
        <taxon>Sordariomycetes</taxon>
        <taxon>Hypocreomycetidae</taxon>
        <taxon>Glomerellales</taxon>
        <taxon>Plectosphaerellaceae</taxon>
        <taxon>Verticillium</taxon>
    </lineage>
</organism>
<feature type="transmembrane region" description="Helical" evidence="2">
    <location>
        <begin position="145"/>
        <end position="164"/>
    </location>
</feature>
<feature type="region of interest" description="Disordered" evidence="1">
    <location>
        <begin position="331"/>
        <end position="359"/>
    </location>
</feature>
<dbReference type="HOGENOM" id="CLU_038399_0_0_1"/>
<dbReference type="EMBL" id="DS572697">
    <property type="protein sequence ID" value="EGY19908.1"/>
    <property type="molecule type" value="Genomic_DNA"/>
</dbReference>
<feature type="transmembrane region" description="Helical" evidence="2">
    <location>
        <begin position="88"/>
        <end position="109"/>
    </location>
</feature>
<reference evidence="3 4" key="1">
    <citation type="submission" date="2008-03" db="EMBL/GenBank/DDBJ databases">
        <title>The Genome Sequence of Verticillium dahliae VdLs.17.</title>
        <authorList>
            <consortium name="The Broad Institute Genome Sequencing Platform"/>
            <person name="Ma L.-J.J."/>
            <person name="Klosterman S.J."/>
            <person name="Subbarao K."/>
            <person name="Dobinson K."/>
            <person name="Veronese P."/>
            <person name="Kang S."/>
            <person name="Gold S.E."/>
            <person name="Young S."/>
            <person name="Jaffe D."/>
            <person name="Gnerre S."/>
            <person name="Berlin A."/>
            <person name="Heiman D."/>
            <person name="Hepburn T."/>
            <person name="Sykes S."/>
            <person name="Alvarado L."/>
            <person name="Kodira C.D."/>
            <person name="Lander E."/>
            <person name="Galagan J."/>
            <person name="Nusbaum C."/>
            <person name="Birren B."/>
        </authorList>
    </citation>
    <scope>NUCLEOTIDE SEQUENCE [LARGE SCALE GENOMIC DNA]</scope>
    <source>
        <strain evidence="4">VdLs.17 / ATCC MYA-4575 / FGSC 10137</strain>
    </source>
</reference>
<dbReference type="AlphaFoldDB" id="G2WWD8"/>
<protein>
    <submittedName>
        <fullName evidence="3">Uncharacterized protein</fullName>
    </submittedName>
</protein>
<evidence type="ECO:0000313" key="3">
    <source>
        <dbReference type="EMBL" id="EGY19908.1"/>
    </source>
</evidence>
<feature type="transmembrane region" description="Helical" evidence="2">
    <location>
        <begin position="12"/>
        <end position="33"/>
    </location>
</feature>
<keyword evidence="2" id="KW-0472">Membrane</keyword>
<gene>
    <name evidence="3" type="ORF">VDAG_01924</name>
</gene>
<dbReference type="OrthoDB" id="5287295at2759"/>
<dbReference type="GeneID" id="20703387"/>
<accession>G2WWD8</accession>
<evidence type="ECO:0000256" key="1">
    <source>
        <dbReference type="SAM" id="MobiDB-lite"/>
    </source>
</evidence>
<keyword evidence="2" id="KW-0812">Transmembrane</keyword>
<dbReference type="KEGG" id="vda:VDAG_01924"/>
<dbReference type="OMA" id="NILFWAI"/>